<keyword evidence="9" id="KW-0808">Transferase</keyword>
<dbReference type="GO" id="GO:0006412">
    <property type="term" value="P:translation"/>
    <property type="evidence" value="ECO:0007669"/>
    <property type="project" value="UniProtKB-UniRule"/>
</dbReference>
<comment type="similarity">
    <text evidence="1 7">Belongs to the amidase family. GatA subfamily.</text>
</comment>
<name>A0A2M6WW60_9BACT</name>
<comment type="function">
    <text evidence="7">Allows the formation of correctly charged Gln-tRNA(Gln) through the transamidation of misacylated Glu-tRNA(Gln) in organisms which lack glutaminyl-tRNA synthetase. The reaction takes place in the presence of glutamine and ATP through an activated gamma-phospho-Glu-tRNA(Gln).</text>
</comment>
<dbReference type="PANTHER" id="PTHR11895:SF151">
    <property type="entry name" value="GLUTAMYL-TRNA(GLN) AMIDOTRANSFERASE SUBUNIT A"/>
    <property type="match status" value="1"/>
</dbReference>
<keyword evidence="2 7" id="KW-0436">Ligase</keyword>
<evidence type="ECO:0000256" key="4">
    <source>
        <dbReference type="ARBA" id="ARBA00022840"/>
    </source>
</evidence>
<evidence type="ECO:0000313" key="9">
    <source>
        <dbReference type="EMBL" id="PIT97044.1"/>
    </source>
</evidence>
<dbReference type="HAMAP" id="MF_00120">
    <property type="entry name" value="GatA"/>
    <property type="match status" value="1"/>
</dbReference>
<comment type="caution">
    <text evidence="9">The sequence shown here is derived from an EMBL/GenBank/DDBJ whole genome shotgun (WGS) entry which is preliminary data.</text>
</comment>
<protein>
    <recommendedName>
        <fullName evidence="7">Glutamyl-tRNA(Gln) amidotransferase subunit A</fullName>
        <shortName evidence="7">Glu-ADT subunit A</shortName>
        <ecNumber evidence="7">6.3.5.7</ecNumber>
    </recommendedName>
</protein>
<dbReference type="InterPro" id="IPR004412">
    <property type="entry name" value="GatA"/>
</dbReference>
<dbReference type="GO" id="GO:0030956">
    <property type="term" value="C:glutamyl-tRNA(Gln) amidotransferase complex"/>
    <property type="evidence" value="ECO:0007669"/>
    <property type="project" value="InterPro"/>
</dbReference>
<comment type="subunit">
    <text evidence="7">Heterotrimer of A, B and C subunits.</text>
</comment>
<dbReference type="PROSITE" id="PS00571">
    <property type="entry name" value="AMIDASES"/>
    <property type="match status" value="1"/>
</dbReference>
<dbReference type="GO" id="GO:0016740">
    <property type="term" value="F:transferase activity"/>
    <property type="evidence" value="ECO:0007669"/>
    <property type="project" value="UniProtKB-KW"/>
</dbReference>
<evidence type="ECO:0000256" key="3">
    <source>
        <dbReference type="ARBA" id="ARBA00022741"/>
    </source>
</evidence>
<dbReference type="Pfam" id="PF01425">
    <property type="entry name" value="Amidase"/>
    <property type="match status" value="1"/>
</dbReference>
<evidence type="ECO:0000256" key="6">
    <source>
        <dbReference type="ARBA" id="ARBA00047407"/>
    </source>
</evidence>
<feature type="active site" description="Charge relay system" evidence="7">
    <location>
        <position position="148"/>
    </location>
</feature>
<feature type="active site" description="Charge relay system" evidence="7">
    <location>
        <position position="73"/>
    </location>
</feature>
<evidence type="ECO:0000256" key="5">
    <source>
        <dbReference type="ARBA" id="ARBA00022917"/>
    </source>
</evidence>
<feature type="active site" description="Acyl-ester intermediate" evidence="7">
    <location>
        <position position="172"/>
    </location>
</feature>
<dbReference type="GO" id="GO:0005524">
    <property type="term" value="F:ATP binding"/>
    <property type="evidence" value="ECO:0007669"/>
    <property type="project" value="UniProtKB-KW"/>
</dbReference>
<evidence type="ECO:0000256" key="7">
    <source>
        <dbReference type="HAMAP-Rule" id="MF_00120"/>
    </source>
</evidence>
<dbReference type="Gene3D" id="3.90.1300.10">
    <property type="entry name" value="Amidase signature (AS) domain"/>
    <property type="match status" value="1"/>
</dbReference>
<dbReference type="InterPro" id="IPR023631">
    <property type="entry name" value="Amidase_dom"/>
</dbReference>
<comment type="catalytic activity">
    <reaction evidence="6 7">
        <text>L-glutamyl-tRNA(Gln) + L-glutamine + ATP + H2O = L-glutaminyl-tRNA(Gln) + L-glutamate + ADP + phosphate + H(+)</text>
        <dbReference type="Rhea" id="RHEA:17521"/>
        <dbReference type="Rhea" id="RHEA-COMP:9681"/>
        <dbReference type="Rhea" id="RHEA-COMP:9684"/>
        <dbReference type="ChEBI" id="CHEBI:15377"/>
        <dbReference type="ChEBI" id="CHEBI:15378"/>
        <dbReference type="ChEBI" id="CHEBI:29985"/>
        <dbReference type="ChEBI" id="CHEBI:30616"/>
        <dbReference type="ChEBI" id="CHEBI:43474"/>
        <dbReference type="ChEBI" id="CHEBI:58359"/>
        <dbReference type="ChEBI" id="CHEBI:78520"/>
        <dbReference type="ChEBI" id="CHEBI:78521"/>
        <dbReference type="ChEBI" id="CHEBI:456216"/>
        <dbReference type="EC" id="6.3.5.7"/>
    </reaction>
</comment>
<feature type="domain" description="Amidase" evidence="8">
    <location>
        <begin position="19"/>
        <end position="460"/>
    </location>
</feature>
<evidence type="ECO:0000259" key="8">
    <source>
        <dbReference type="Pfam" id="PF01425"/>
    </source>
</evidence>
<dbReference type="EC" id="6.3.5.7" evidence="7"/>
<proteinExistence type="inferred from homology"/>
<dbReference type="GO" id="GO:0050567">
    <property type="term" value="F:glutaminyl-tRNA synthase (glutamine-hydrolyzing) activity"/>
    <property type="evidence" value="ECO:0007669"/>
    <property type="project" value="UniProtKB-UniRule"/>
</dbReference>
<accession>A0A2M6WW60</accession>
<dbReference type="SUPFAM" id="SSF75304">
    <property type="entry name" value="Amidase signature (AS) enzymes"/>
    <property type="match status" value="1"/>
</dbReference>
<keyword evidence="4 7" id="KW-0067">ATP-binding</keyword>
<gene>
    <name evidence="7 9" type="primary">gatA</name>
    <name evidence="9" type="ORF">COT77_03625</name>
</gene>
<dbReference type="NCBIfam" id="TIGR00132">
    <property type="entry name" value="gatA"/>
    <property type="match status" value="1"/>
</dbReference>
<dbReference type="PANTHER" id="PTHR11895">
    <property type="entry name" value="TRANSAMIDASE"/>
    <property type="match status" value="1"/>
</dbReference>
<evidence type="ECO:0000256" key="1">
    <source>
        <dbReference type="ARBA" id="ARBA00008069"/>
    </source>
</evidence>
<dbReference type="InterPro" id="IPR020556">
    <property type="entry name" value="Amidase_CS"/>
</dbReference>
<dbReference type="Proteomes" id="UP000228596">
    <property type="component" value="Unassembled WGS sequence"/>
</dbReference>
<keyword evidence="5 7" id="KW-0648">Protein biosynthesis</keyword>
<sequence length="478" mass="52816">MINELSNEIDLGKTTPSRLTARYLRQIKKIDFKLKSFLRTREKEALAEAQEADKRVKLGKRMSKIDGLPISIKDIICLMGEETTAASNILKGFIPSYDATVVKKLKDAGAIIIGKNNLDAFAHGSSTENSDFFATKNPWDLSKVPGGSSGGSAAAVSAELSVFSIGTDTGGSIRQPASFCGVVGFKPSYGRVSRYGVIAMASSLDVVGPITKNVADAKEVFNIIKGVDKLDATTIEKKNRGNKKSSAKAKVGIIRGIEDRIKDKSTRVAYLGSIEVLKRLGYQIQDYDFGFLDLGLPVYYILQTAEVSSNLSRYDGMKYGYSLLREEQDLTLNDVYFNSRTIGFGEEAKRRIMLGNFVLSSGYYDAYYKKAMQIRTQIIDGYDQIFNECEFILTPVSPSIAFTQGEKTSDPVEMYLEDLFTVVVNLAGLPAISMPYNVSESGLPTAVQFIAPYSMDEELLDFSREFEKKVNFKEKPQI</sequence>
<evidence type="ECO:0000256" key="2">
    <source>
        <dbReference type="ARBA" id="ARBA00022598"/>
    </source>
</evidence>
<dbReference type="InterPro" id="IPR036928">
    <property type="entry name" value="AS_sf"/>
</dbReference>
<evidence type="ECO:0000313" key="10">
    <source>
        <dbReference type="Proteomes" id="UP000228596"/>
    </source>
</evidence>
<dbReference type="InterPro" id="IPR000120">
    <property type="entry name" value="Amidase"/>
</dbReference>
<organism evidence="9 10">
    <name type="scientific">Candidatus Berkelbacteria bacterium CG10_big_fil_rev_8_21_14_0_10_41_12</name>
    <dbReference type="NCBI Taxonomy" id="1974513"/>
    <lineage>
        <taxon>Bacteria</taxon>
        <taxon>Candidatus Berkelbacteria</taxon>
    </lineage>
</organism>
<keyword evidence="3 7" id="KW-0547">Nucleotide-binding</keyword>
<reference evidence="10" key="1">
    <citation type="submission" date="2017-09" db="EMBL/GenBank/DDBJ databases">
        <title>Depth-based differentiation of microbial function through sediment-hosted aquifers and enrichment of novel symbionts in the deep terrestrial subsurface.</title>
        <authorList>
            <person name="Probst A.J."/>
            <person name="Ladd B."/>
            <person name="Jarett J.K."/>
            <person name="Geller-Mcgrath D.E."/>
            <person name="Sieber C.M.K."/>
            <person name="Emerson J.B."/>
            <person name="Anantharaman K."/>
            <person name="Thomas B.C."/>
            <person name="Malmstrom R."/>
            <person name="Stieglmeier M."/>
            <person name="Klingl A."/>
            <person name="Woyke T."/>
            <person name="Ryan C.M."/>
            <person name="Banfield J.F."/>
        </authorList>
    </citation>
    <scope>NUCLEOTIDE SEQUENCE [LARGE SCALE GENOMIC DNA]</scope>
</reference>
<dbReference type="EMBL" id="PEZV01000041">
    <property type="protein sequence ID" value="PIT97044.1"/>
    <property type="molecule type" value="Genomic_DNA"/>
</dbReference>
<dbReference type="AlphaFoldDB" id="A0A2M6WW60"/>